<keyword evidence="1" id="KW-1133">Transmembrane helix</keyword>
<dbReference type="Pfam" id="PF13196">
    <property type="entry name" value="DUF4012"/>
    <property type="match status" value="1"/>
</dbReference>
<evidence type="ECO:0000313" key="2">
    <source>
        <dbReference type="EMBL" id="MDU0344770.1"/>
    </source>
</evidence>
<protein>
    <submittedName>
        <fullName evidence="2">DUF4012 domain-containing protein</fullName>
    </submittedName>
</protein>
<dbReference type="RefSeq" id="WP_316003488.1">
    <property type="nucleotide sequence ID" value="NZ_JAWDIT010000001.1"/>
</dbReference>
<comment type="caution">
    <text evidence="2">The sequence shown here is derived from an EMBL/GenBank/DDBJ whole genome shotgun (WGS) entry which is preliminary data.</text>
</comment>
<dbReference type="InterPro" id="IPR025101">
    <property type="entry name" value="DUF4012"/>
</dbReference>
<keyword evidence="3" id="KW-1185">Reference proteome</keyword>
<dbReference type="Proteomes" id="UP001261125">
    <property type="component" value="Unassembled WGS sequence"/>
</dbReference>
<evidence type="ECO:0000313" key="3">
    <source>
        <dbReference type="Proteomes" id="UP001261125"/>
    </source>
</evidence>
<keyword evidence="1" id="KW-0472">Membrane</keyword>
<name>A0ABU3SJ06_9MICO</name>
<proteinExistence type="predicted"/>
<dbReference type="EMBL" id="JAWDIT010000001">
    <property type="protein sequence ID" value="MDU0344770.1"/>
    <property type="molecule type" value="Genomic_DNA"/>
</dbReference>
<gene>
    <name evidence="2" type="ORF">RWH44_03530</name>
</gene>
<accession>A0ABU3SJ06</accession>
<evidence type="ECO:0000256" key="1">
    <source>
        <dbReference type="SAM" id="Phobius"/>
    </source>
</evidence>
<feature type="transmembrane region" description="Helical" evidence="1">
    <location>
        <begin position="12"/>
        <end position="39"/>
    </location>
</feature>
<sequence>MSRISLARLSPTRIAWIALGVVTAFFVVLVAAVGIGAFIAQKELRAAVPVVSQLQDEFGGDDPAAVQASVQKLQGHASAARGAADTPLWWIAEQAPFVGPTLHAVRESTVAIDELAQGVLPALSDVDPALLRPTGGVFDVAALASLAAPVSTAADAGERASDALSGVDLADTPGVLRQPLSQLTGAVAALQPALSRANALMPHMSTMMGADGPKNYLLLVQNNAEARGTGGIPASVVMLRFDGGKLEIAAQATSRDFTNKRQSPIIPLDPEVVKLYDDKVGRYSQDITSTPDFTLSAELAKAYWTESFGTQVDGVISIDPVVLSYILRATGPITLATGDKLTSGDAVKILLSDVYARYPKNDDQDAFFASAAVEVFDAVSSGDFKPVPFATAVVQAVDENRIYFHSFDEGIESAFDGSRLSGPLPESDGPDQTTLGVFVNDLTEGKLSFYTWMSADVVADRCSAVPTYTTTVTFVNALDQATSDGLVNYVDGARHYPKGTIGTDIQFYGPSGARFVKATIDGADVEITNGEHLGRPVGRMWVVNGLQQAHTLTMTFEGAPEDGGEVSLVHTPMVNPVRTSVTETTCG</sequence>
<keyword evidence="1" id="KW-0812">Transmembrane</keyword>
<reference evidence="2 3" key="1">
    <citation type="submission" date="2023-09" db="EMBL/GenBank/DDBJ databases">
        <title>Microbacterium fusihabitans sp. nov., Microbacterium phycihabitans sp. nov., and Microbacterium cervinum sp. nov., isolated from dried seaweeds of beach.</title>
        <authorList>
            <person name="Lee S.D."/>
        </authorList>
    </citation>
    <scope>NUCLEOTIDE SEQUENCE [LARGE SCALE GENOMIC DNA]</scope>
    <source>
        <strain evidence="2 3">KSW2-29</strain>
    </source>
</reference>
<organism evidence="2 3">
    <name type="scientific">Microbacterium phycohabitans</name>
    <dbReference type="NCBI Taxonomy" id="3075993"/>
    <lineage>
        <taxon>Bacteria</taxon>
        <taxon>Bacillati</taxon>
        <taxon>Actinomycetota</taxon>
        <taxon>Actinomycetes</taxon>
        <taxon>Micrococcales</taxon>
        <taxon>Microbacteriaceae</taxon>
        <taxon>Microbacterium</taxon>
    </lineage>
</organism>